<reference evidence="1" key="1">
    <citation type="journal article" date="2023" name="Mol. Phylogenet. Evol.">
        <title>Genome-scale phylogeny and comparative genomics of the fungal order Sordariales.</title>
        <authorList>
            <person name="Hensen N."/>
            <person name="Bonometti L."/>
            <person name="Westerberg I."/>
            <person name="Brannstrom I.O."/>
            <person name="Guillou S."/>
            <person name="Cros-Aarteil S."/>
            <person name="Calhoun S."/>
            <person name="Haridas S."/>
            <person name="Kuo A."/>
            <person name="Mondo S."/>
            <person name="Pangilinan J."/>
            <person name="Riley R."/>
            <person name="LaButti K."/>
            <person name="Andreopoulos B."/>
            <person name="Lipzen A."/>
            <person name="Chen C."/>
            <person name="Yan M."/>
            <person name="Daum C."/>
            <person name="Ng V."/>
            <person name="Clum A."/>
            <person name="Steindorff A."/>
            <person name="Ohm R.A."/>
            <person name="Martin F."/>
            <person name="Silar P."/>
            <person name="Natvig D.O."/>
            <person name="Lalanne C."/>
            <person name="Gautier V."/>
            <person name="Ament-Velasquez S.L."/>
            <person name="Kruys A."/>
            <person name="Hutchinson M.I."/>
            <person name="Powell A.J."/>
            <person name="Barry K."/>
            <person name="Miller A.N."/>
            <person name="Grigoriev I.V."/>
            <person name="Debuchy R."/>
            <person name="Gladieux P."/>
            <person name="Hiltunen Thoren M."/>
            <person name="Johannesson H."/>
        </authorList>
    </citation>
    <scope>NUCLEOTIDE SEQUENCE</scope>
    <source>
        <strain evidence="1">CBS 232.78</strain>
    </source>
</reference>
<reference evidence="1" key="2">
    <citation type="submission" date="2023-06" db="EMBL/GenBank/DDBJ databases">
        <authorList>
            <consortium name="Lawrence Berkeley National Laboratory"/>
            <person name="Haridas S."/>
            <person name="Hensen N."/>
            <person name="Bonometti L."/>
            <person name="Westerberg I."/>
            <person name="Brannstrom I.O."/>
            <person name="Guillou S."/>
            <person name="Cros-Aarteil S."/>
            <person name="Calhoun S."/>
            <person name="Kuo A."/>
            <person name="Mondo S."/>
            <person name="Pangilinan J."/>
            <person name="Riley R."/>
            <person name="LaButti K."/>
            <person name="Andreopoulos B."/>
            <person name="Lipzen A."/>
            <person name="Chen C."/>
            <person name="Yanf M."/>
            <person name="Daum C."/>
            <person name="Ng V."/>
            <person name="Clum A."/>
            <person name="Steindorff A."/>
            <person name="Ohm R."/>
            <person name="Martin F."/>
            <person name="Silar P."/>
            <person name="Natvig D."/>
            <person name="Lalanne C."/>
            <person name="Gautier V."/>
            <person name="Ament-velasquez S.L."/>
            <person name="Kruys A."/>
            <person name="Hutchinson M.I."/>
            <person name="Powell A.J."/>
            <person name="Barry K."/>
            <person name="Miller A.N."/>
            <person name="Grigoriev I.V."/>
            <person name="Debuchy R."/>
            <person name="Gladieux P."/>
            <person name="Thoren M.H."/>
            <person name="Johannesson H."/>
        </authorList>
    </citation>
    <scope>NUCLEOTIDE SEQUENCE</scope>
    <source>
        <strain evidence="1">CBS 232.78</strain>
    </source>
</reference>
<dbReference type="AlphaFoldDB" id="A0AAE0NG40"/>
<evidence type="ECO:0000313" key="2">
    <source>
        <dbReference type="Proteomes" id="UP001285441"/>
    </source>
</evidence>
<dbReference type="EMBL" id="JAULSW010000005">
    <property type="protein sequence ID" value="KAK3380854.1"/>
    <property type="molecule type" value="Genomic_DNA"/>
</dbReference>
<accession>A0AAE0NG40</accession>
<protein>
    <submittedName>
        <fullName evidence="1">Uncharacterized protein</fullName>
    </submittedName>
</protein>
<sequence length="137" mass="15232">MQLFLSGETTLFLLLTTLTVFFLFAAGLDVPASDFDVYVQVPRLLKTEKAATSPTAAATLNEPLTITTIILPVKYFALRVGLFSTLSSARLTKIISLSLPPWCERFYSYYSGRLGHVQQHMGMKRRARGRSIVASIQ</sequence>
<organism evidence="1 2">
    <name type="scientific">Podospora didyma</name>
    <dbReference type="NCBI Taxonomy" id="330526"/>
    <lineage>
        <taxon>Eukaryota</taxon>
        <taxon>Fungi</taxon>
        <taxon>Dikarya</taxon>
        <taxon>Ascomycota</taxon>
        <taxon>Pezizomycotina</taxon>
        <taxon>Sordariomycetes</taxon>
        <taxon>Sordariomycetidae</taxon>
        <taxon>Sordariales</taxon>
        <taxon>Podosporaceae</taxon>
        <taxon>Podospora</taxon>
    </lineage>
</organism>
<name>A0AAE0NG40_9PEZI</name>
<proteinExistence type="predicted"/>
<evidence type="ECO:0000313" key="1">
    <source>
        <dbReference type="EMBL" id="KAK3380854.1"/>
    </source>
</evidence>
<dbReference type="Proteomes" id="UP001285441">
    <property type="component" value="Unassembled WGS sequence"/>
</dbReference>
<comment type="caution">
    <text evidence="1">The sequence shown here is derived from an EMBL/GenBank/DDBJ whole genome shotgun (WGS) entry which is preliminary data.</text>
</comment>
<gene>
    <name evidence="1" type="ORF">B0H63DRAFT_193573</name>
</gene>
<keyword evidence="2" id="KW-1185">Reference proteome</keyword>